<dbReference type="Proteomes" id="UP000265020">
    <property type="component" value="Unassembled WGS sequence"/>
</dbReference>
<dbReference type="GO" id="GO:0016020">
    <property type="term" value="C:membrane"/>
    <property type="evidence" value="ECO:0007669"/>
    <property type="project" value="UniProtKB-SubCell"/>
</dbReference>
<name>A0A3Q2GP03_CYPVA</name>
<keyword evidence="7" id="KW-0472">Membrane</keyword>
<sequence length="410" mass="47265">MIGKGKELSQELRSFYDGTGLRRICNFLNDPVKWKEHHFTISPPRPSAPYKVIVIAMMLRKEKVALQCHLYCHEQLYSSKAKIDIHWDHFGFPYGTADILCPLPSGCGTPTRVAITTGAIRNKGTEVSFRNQKVLTNFSYTFTSCFSTMYNFTNVLQVTFELLQYLGVNRVVVYKTNCSADTQRVLDYYTKKGLVEVIPWSLSNYLTVSRKALPKQDPADIHYFGQIPALNDCLYRYMYQSKYVALHDPDEYILPHWVELLPILEKRYGAGKCYIFENNWIPVEFALTPPPPHTLPQQKQWQNISGVNILTHIYNEPIAPKPAFNNYKIITNPRAVFAVSVHGVLKPWKTCTWTDRKIARMYHIKLRGKTELKPEQLIYDNRLLNYNAQLSSAVNIVLRDTGLLSEDNLN</sequence>
<dbReference type="EC" id="2.4.1.-" evidence="8"/>
<keyword evidence="5" id="KW-0812">Transmembrane</keyword>
<reference evidence="9" key="2">
    <citation type="submission" date="2025-09" db="UniProtKB">
        <authorList>
            <consortium name="Ensembl"/>
        </authorList>
    </citation>
    <scope>IDENTIFICATION</scope>
</reference>
<keyword evidence="4 8" id="KW-0808">Transferase</keyword>
<evidence type="ECO:0000256" key="2">
    <source>
        <dbReference type="ARBA" id="ARBA00007647"/>
    </source>
</evidence>
<dbReference type="Pfam" id="PF01697">
    <property type="entry name" value="Glyco_transf_92"/>
    <property type="match status" value="1"/>
</dbReference>
<dbReference type="AlphaFoldDB" id="A0A3Q2GP03"/>
<dbReference type="GO" id="GO:0005737">
    <property type="term" value="C:cytoplasm"/>
    <property type="evidence" value="ECO:0007669"/>
    <property type="project" value="TreeGrafter"/>
</dbReference>
<comment type="similarity">
    <text evidence="2 8">Belongs to the glycosyltransferase 92 family.</text>
</comment>
<evidence type="ECO:0000256" key="6">
    <source>
        <dbReference type="ARBA" id="ARBA00022989"/>
    </source>
</evidence>
<dbReference type="GO" id="GO:0016757">
    <property type="term" value="F:glycosyltransferase activity"/>
    <property type="evidence" value="ECO:0007669"/>
    <property type="project" value="UniProtKB-UniRule"/>
</dbReference>
<proteinExistence type="inferred from homology"/>
<evidence type="ECO:0000256" key="5">
    <source>
        <dbReference type="ARBA" id="ARBA00022692"/>
    </source>
</evidence>
<evidence type="ECO:0000256" key="3">
    <source>
        <dbReference type="ARBA" id="ARBA00022676"/>
    </source>
</evidence>
<keyword evidence="6" id="KW-1133">Transmembrane helix</keyword>
<keyword evidence="10" id="KW-1185">Reference proteome</keyword>
<keyword evidence="3 8" id="KW-0328">Glycosyltransferase</keyword>
<dbReference type="PANTHER" id="PTHR21461">
    <property type="entry name" value="GLYCOSYLTRANSFERASE FAMILY 92 PROTEIN"/>
    <property type="match status" value="1"/>
</dbReference>
<evidence type="ECO:0000256" key="4">
    <source>
        <dbReference type="ARBA" id="ARBA00022679"/>
    </source>
</evidence>
<dbReference type="GeneTree" id="ENSGT00530000064359"/>
<dbReference type="OMA" id="MEYLEVW"/>
<evidence type="ECO:0000313" key="10">
    <source>
        <dbReference type="Proteomes" id="UP000265020"/>
    </source>
</evidence>
<protein>
    <recommendedName>
        <fullName evidence="8">Glycosyltransferase family 92 protein</fullName>
        <ecNumber evidence="8">2.4.1.-</ecNumber>
    </recommendedName>
</protein>
<dbReference type="InterPro" id="IPR008166">
    <property type="entry name" value="Glyco_transf_92"/>
</dbReference>
<evidence type="ECO:0000256" key="8">
    <source>
        <dbReference type="RuleBase" id="RU366017"/>
    </source>
</evidence>
<reference evidence="9" key="1">
    <citation type="submission" date="2025-08" db="UniProtKB">
        <authorList>
            <consortium name="Ensembl"/>
        </authorList>
    </citation>
    <scope>IDENTIFICATION</scope>
</reference>
<evidence type="ECO:0000256" key="7">
    <source>
        <dbReference type="ARBA" id="ARBA00023136"/>
    </source>
</evidence>
<accession>A0A3Q2GP03</accession>
<evidence type="ECO:0000256" key="1">
    <source>
        <dbReference type="ARBA" id="ARBA00004167"/>
    </source>
</evidence>
<evidence type="ECO:0000313" key="9">
    <source>
        <dbReference type="Ensembl" id="ENSCVAP00000030665.1"/>
    </source>
</evidence>
<organism evidence="9 10">
    <name type="scientific">Cyprinodon variegatus</name>
    <name type="common">Sheepshead minnow</name>
    <dbReference type="NCBI Taxonomy" id="28743"/>
    <lineage>
        <taxon>Eukaryota</taxon>
        <taxon>Metazoa</taxon>
        <taxon>Chordata</taxon>
        <taxon>Craniata</taxon>
        <taxon>Vertebrata</taxon>
        <taxon>Euteleostomi</taxon>
        <taxon>Actinopterygii</taxon>
        <taxon>Neopterygii</taxon>
        <taxon>Teleostei</taxon>
        <taxon>Neoteleostei</taxon>
        <taxon>Acanthomorphata</taxon>
        <taxon>Ovalentaria</taxon>
        <taxon>Atherinomorphae</taxon>
        <taxon>Cyprinodontiformes</taxon>
        <taxon>Cyprinodontidae</taxon>
        <taxon>Cyprinodon</taxon>
    </lineage>
</organism>
<comment type="subcellular location">
    <subcellularLocation>
        <location evidence="1">Membrane</location>
        <topology evidence="1">Single-pass membrane protein</topology>
    </subcellularLocation>
</comment>
<dbReference type="Ensembl" id="ENSCVAT00000024792.1">
    <property type="protein sequence ID" value="ENSCVAP00000030665.1"/>
    <property type="gene ID" value="ENSCVAG00000019379.1"/>
</dbReference>
<dbReference type="PANTHER" id="PTHR21461:SF52">
    <property type="entry name" value="GLYCOSYLTRANSFERASE FAMILY 92 PROTEIN"/>
    <property type="match status" value="1"/>
</dbReference>